<dbReference type="Proteomes" id="UP000826656">
    <property type="component" value="Unassembled WGS sequence"/>
</dbReference>
<reference evidence="3 4" key="1">
    <citation type="journal article" date="2021" name="bioRxiv">
        <title>Chromosome-scale and haplotype-resolved genome assembly of a tetraploid potato cultivar.</title>
        <authorList>
            <person name="Sun H."/>
            <person name="Jiao W.-B."/>
            <person name="Krause K."/>
            <person name="Campoy J.A."/>
            <person name="Goel M."/>
            <person name="Folz-Donahue K."/>
            <person name="Kukat C."/>
            <person name="Huettel B."/>
            <person name="Schneeberger K."/>
        </authorList>
    </citation>
    <scope>NUCLEOTIDE SEQUENCE [LARGE SCALE GENOMIC DNA]</scope>
    <source>
        <strain evidence="3">SolTubOtavaFocal</strain>
        <tissue evidence="3">Leaves</tissue>
    </source>
</reference>
<dbReference type="InterPro" id="IPR005162">
    <property type="entry name" value="Retrotrans_gag_dom"/>
</dbReference>
<protein>
    <recommendedName>
        <fullName evidence="2">Retrotransposon gag domain-containing protein</fullName>
    </recommendedName>
</protein>
<feature type="domain" description="Retrotransposon gag" evidence="2">
    <location>
        <begin position="139"/>
        <end position="215"/>
    </location>
</feature>
<gene>
    <name evidence="3" type="ORF">KY290_026118</name>
</gene>
<dbReference type="EMBL" id="JAIVGD010000018">
    <property type="protein sequence ID" value="KAH0755848.1"/>
    <property type="molecule type" value="Genomic_DNA"/>
</dbReference>
<evidence type="ECO:0000313" key="4">
    <source>
        <dbReference type="Proteomes" id="UP000826656"/>
    </source>
</evidence>
<keyword evidence="4" id="KW-1185">Reference proteome</keyword>
<name>A0ABQ7UWL3_SOLTU</name>
<evidence type="ECO:0000256" key="1">
    <source>
        <dbReference type="SAM" id="Coils"/>
    </source>
</evidence>
<evidence type="ECO:0000259" key="2">
    <source>
        <dbReference type="Pfam" id="PF03732"/>
    </source>
</evidence>
<organism evidence="3 4">
    <name type="scientific">Solanum tuberosum</name>
    <name type="common">Potato</name>
    <dbReference type="NCBI Taxonomy" id="4113"/>
    <lineage>
        <taxon>Eukaryota</taxon>
        <taxon>Viridiplantae</taxon>
        <taxon>Streptophyta</taxon>
        <taxon>Embryophyta</taxon>
        <taxon>Tracheophyta</taxon>
        <taxon>Spermatophyta</taxon>
        <taxon>Magnoliopsida</taxon>
        <taxon>eudicotyledons</taxon>
        <taxon>Gunneridae</taxon>
        <taxon>Pentapetalae</taxon>
        <taxon>asterids</taxon>
        <taxon>lamiids</taxon>
        <taxon>Solanales</taxon>
        <taxon>Solanaceae</taxon>
        <taxon>Solanoideae</taxon>
        <taxon>Solaneae</taxon>
        <taxon>Solanum</taxon>
    </lineage>
</organism>
<accession>A0ABQ7UWL3</accession>
<proteinExistence type="predicted"/>
<keyword evidence="1" id="KW-0175">Coiled coil</keyword>
<sequence length="321" mass="37035">MTVTKSKNQDKSVEEIDDRLAQIQDQLKKLMEGMTSMNDRNSQKVKELYEIKETIGRLGIKGKEKELGRAESSMHRACSVESQHEIRHKENHSNSGNLFTRFSRLEFPIFFGQDLRTWLYKVDQFFAMEEVAFDQRVRVTSIHLEGEAIAWHRLYMRSRSCVANPSWKEYILALNERFREEFEDSMEALKNLTQIGSVKEYQAELQEDVIDAQAKTWGLKPMVRQVQGPILPTRTHVKPPFSQKPFTPNPTYRKPVDSQVSKPNRFTGNGLGRRLTVVEMDEKRAKGLCFFCDDNYVGTTVTSDFLLLPLGSVDIILGYNG</sequence>
<feature type="coiled-coil region" evidence="1">
    <location>
        <begin position="13"/>
        <end position="40"/>
    </location>
</feature>
<dbReference type="Pfam" id="PF03732">
    <property type="entry name" value="Retrotrans_gag"/>
    <property type="match status" value="1"/>
</dbReference>
<evidence type="ECO:0000313" key="3">
    <source>
        <dbReference type="EMBL" id="KAH0755848.1"/>
    </source>
</evidence>
<comment type="caution">
    <text evidence="3">The sequence shown here is derived from an EMBL/GenBank/DDBJ whole genome shotgun (WGS) entry which is preliminary data.</text>
</comment>